<accession>A0A545TM68</accession>
<gene>
    <name evidence="3" type="ORF">FKG95_17410</name>
</gene>
<dbReference type="OrthoDB" id="7474785at2"/>
<dbReference type="InterPro" id="IPR002048">
    <property type="entry name" value="EF_hand_dom"/>
</dbReference>
<keyword evidence="4" id="KW-1185">Reference proteome</keyword>
<dbReference type="EMBL" id="VHSH01000006">
    <property type="protein sequence ID" value="TQV78345.1"/>
    <property type="molecule type" value="Genomic_DNA"/>
</dbReference>
<dbReference type="InterPro" id="IPR011992">
    <property type="entry name" value="EF-hand-dom_pair"/>
</dbReference>
<protein>
    <recommendedName>
        <fullName evidence="2">EF-hand domain-containing protein</fullName>
    </recommendedName>
</protein>
<name>A0A545TM68_9PROT</name>
<dbReference type="InterPro" id="IPR018247">
    <property type="entry name" value="EF_Hand_1_Ca_BS"/>
</dbReference>
<dbReference type="Proteomes" id="UP000315252">
    <property type="component" value="Unassembled WGS sequence"/>
</dbReference>
<dbReference type="Gene3D" id="1.10.238.10">
    <property type="entry name" value="EF-hand"/>
    <property type="match status" value="2"/>
</dbReference>
<dbReference type="GO" id="GO:0005509">
    <property type="term" value="F:calcium ion binding"/>
    <property type="evidence" value="ECO:0007669"/>
    <property type="project" value="InterPro"/>
</dbReference>
<evidence type="ECO:0000313" key="3">
    <source>
        <dbReference type="EMBL" id="TQV78345.1"/>
    </source>
</evidence>
<reference evidence="3 4" key="1">
    <citation type="submission" date="2019-06" db="EMBL/GenBank/DDBJ databases">
        <title>Whole genome sequence for Rhodospirillaceae sp. R148.</title>
        <authorList>
            <person name="Wang G."/>
        </authorList>
    </citation>
    <scope>NUCLEOTIDE SEQUENCE [LARGE SCALE GENOMIC DNA]</scope>
    <source>
        <strain evidence="3 4">R148</strain>
    </source>
</reference>
<feature type="region of interest" description="Disordered" evidence="1">
    <location>
        <begin position="146"/>
        <end position="185"/>
    </location>
</feature>
<dbReference type="PROSITE" id="PS00018">
    <property type="entry name" value="EF_HAND_1"/>
    <property type="match status" value="1"/>
</dbReference>
<dbReference type="AlphaFoldDB" id="A0A545TM68"/>
<proteinExistence type="predicted"/>
<dbReference type="SUPFAM" id="SSF47473">
    <property type="entry name" value="EF-hand"/>
    <property type="match status" value="1"/>
</dbReference>
<dbReference type="Pfam" id="PF13202">
    <property type="entry name" value="EF-hand_5"/>
    <property type="match status" value="1"/>
</dbReference>
<feature type="domain" description="EF-hand" evidence="2">
    <location>
        <begin position="85"/>
        <end position="120"/>
    </location>
</feature>
<dbReference type="PROSITE" id="PS50222">
    <property type="entry name" value="EF_HAND_2"/>
    <property type="match status" value="1"/>
</dbReference>
<organism evidence="3 4">
    <name type="scientific">Denitrobaculum tricleocarpae</name>
    <dbReference type="NCBI Taxonomy" id="2591009"/>
    <lineage>
        <taxon>Bacteria</taxon>
        <taxon>Pseudomonadati</taxon>
        <taxon>Pseudomonadota</taxon>
        <taxon>Alphaproteobacteria</taxon>
        <taxon>Rhodospirillales</taxon>
        <taxon>Rhodospirillaceae</taxon>
        <taxon>Denitrobaculum</taxon>
    </lineage>
</organism>
<evidence type="ECO:0000256" key="1">
    <source>
        <dbReference type="SAM" id="MobiDB-lite"/>
    </source>
</evidence>
<sequence length="185" mass="20199">MIMKRTTKLSVAGVSLVLVLGLAGAGLSNAHDRWSGYGGSKGGSVAYAHGQGGHFGGQRAKGRKMMRRMMQSFDANEDGSLTQAEIDTGRQQQLAQYDSDNDGTLSLEEFQVFWMEMNRSRMVDRFQRLDEDGDAIVTAGEFLEPFANAVERHDRNGDGVLSKDDRRKKGGRGQRNPDGDGAVAQ</sequence>
<feature type="compositionally biased region" description="Basic and acidic residues" evidence="1">
    <location>
        <begin position="150"/>
        <end position="167"/>
    </location>
</feature>
<evidence type="ECO:0000313" key="4">
    <source>
        <dbReference type="Proteomes" id="UP000315252"/>
    </source>
</evidence>
<comment type="caution">
    <text evidence="3">The sequence shown here is derived from an EMBL/GenBank/DDBJ whole genome shotgun (WGS) entry which is preliminary data.</text>
</comment>
<evidence type="ECO:0000259" key="2">
    <source>
        <dbReference type="PROSITE" id="PS50222"/>
    </source>
</evidence>